<dbReference type="AlphaFoldDB" id="A0A564ZK14"/>
<evidence type="ECO:0000259" key="9">
    <source>
        <dbReference type="Pfam" id="PF00535"/>
    </source>
</evidence>
<dbReference type="InterPro" id="IPR029044">
    <property type="entry name" value="Nucleotide-diphossugar_trans"/>
</dbReference>
<dbReference type="Gene3D" id="3.90.550.10">
    <property type="entry name" value="Spore Coat Polysaccharide Biosynthesis Protein SpsA, Chain A"/>
    <property type="match status" value="1"/>
</dbReference>
<accession>A0A564ZK14</accession>
<evidence type="ECO:0000256" key="7">
    <source>
        <dbReference type="ARBA" id="ARBA00023136"/>
    </source>
</evidence>
<feature type="domain" description="Glycosyltransferase 2-like" evidence="9">
    <location>
        <begin position="21"/>
        <end position="183"/>
    </location>
</feature>
<dbReference type="Proteomes" id="UP000334340">
    <property type="component" value="Unassembled WGS sequence"/>
</dbReference>
<keyword evidence="6 8" id="KW-1133">Transmembrane helix</keyword>
<keyword evidence="11" id="KW-1185">Reference proteome</keyword>
<dbReference type="EMBL" id="CABIKM010000030">
    <property type="protein sequence ID" value="VUZ85681.1"/>
    <property type="molecule type" value="Genomic_DNA"/>
</dbReference>
<dbReference type="InterPro" id="IPR050256">
    <property type="entry name" value="Glycosyltransferase_2"/>
</dbReference>
<dbReference type="GO" id="GO:0005886">
    <property type="term" value="C:plasma membrane"/>
    <property type="evidence" value="ECO:0007669"/>
    <property type="project" value="TreeGrafter"/>
</dbReference>
<name>A0A564ZK14_9BACT</name>
<sequence>MRDPVSLHALSHDRQRAPWLSIVIPFCNEEDNVYPLYEQIVAALDGLGRSYEVVAVDDGSRDRTLTVLEAIVKDDTRWKVVVLRRNFGQTAAMSAGFDHATGDVIVTLDGDLQNDPADIPRLLELINDYDIVSGWRADRKDPFLSRRLPSMLANWLISVTTGIRLHDYGCTLKAYRRVVVENLRLYGELHRFIPAIASWMGIAIAEVKTNHRPRQFGRSKYSIVRTVRVLLDLIAVKFLLRFSTSPIQIFGGLGLAVGAAGGGLLLYLAGLKLLLGQPIGGRPLLLLAILLLILGVQLVGMGLLGEMVARVYHETQRKPIYMVQRIIHEAKIEGNDGERNP</sequence>
<dbReference type="Pfam" id="PF00535">
    <property type="entry name" value="Glycos_transf_2"/>
    <property type="match status" value="1"/>
</dbReference>
<keyword evidence="3 10" id="KW-0808">Transferase</keyword>
<evidence type="ECO:0000313" key="11">
    <source>
        <dbReference type="Proteomes" id="UP000334340"/>
    </source>
</evidence>
<dbReference type="CDD" id="cd04187">
    <property type="entry name" value="DPM1_like_bac"/>
    <property type="match status" value="1"/>
</dbReference>
<protein>
    <submittedName>
        <fullName evidence="10">Glycosyl transferase</fullName>
    </submittedName>
</protein>
<evidence type="ECO:0000256" key="4">
    <source>
        <dbReference type="ARBA" id="ARBA00022692"/>
    </source>
</evidence>
<dbReference type="SUPFAM" id="SSF53448">
    <property type="entry name" value="Nucleotide-diphospho-sugar transferases"/>
    <property type="match status" value="1"/>
</dbReference>
<gene>
    <name evidence="10" type="ORF">MELA_02066</name>
</gene>
<keyword evidence="5" id="KW-0448">Lipopolysaccharide biosynthesis</keyword>
<evidence type="ECO:0000256" key="6">
    <source>
        <dbReference type="ARBA" id="ARBA00022989"/>
    </source>
</evidence>
<keyword evidence="4 8" id="KW-0812">Transmembrane</keyword>
<dbReference type="GO" id="GO:0099621">
    <property type="term" value="F:undecaprenyl-phosphate 4-deoxy-4-formamido-L-arabinose transferase activity"/>
    <property type="evidence" value="ECO:0007669"/>
    <property type="project" value="TreeGrafter"/>
</dbReference>
<evidence type="ECO:0000313" key="10">
    <source>
        <dbReference type="EMBL" id="VUZ85681.1"/>
    </source>
</evidence>
<feature type="transmembrane region" description="Helical" evidence="8">
    <location>
        <begin position="246"/>
        <end position="271"/>
    </location>
</feature>
<evidence type="ECO:0000256" key="1">
    <source>
        <dbReference type="ARBA" id="ARBA00022475"/>
    </source>
</evidence>
<feature type="transmembrane region" description="Helical" evidence="8">
    <location>
        <begin position="283"/>
        <end position="304"/>
    </location>
</feature>
<evidence type="ECO:0000256" key="2">
    <source>
        <dbReference type="ARBA" id="ARBA00022676"/>
    </source>
</evidence>
<keyword evidence="7 8" id="KW-0472">Membrane</keyword>
<proteinExistence type="predicted"/>
<dbReference type="PANTHER" id="PTHR48090:SF3">
    <property type="entry name" value="UNDECAPRENYL-PHOSPHATE 4-DEOXY-4-FORMAMIDO-L-ARABINOSE TRANSFERASE"/>
    <property type="match status" value="1"/>
</dbReference>
<reference evidence="10 11" key="1">
    <citation type="submission" date="2019-07" db="EMBL/GenBank/DDBJ databases">
        <authorList>
            <person name="Cremers G."/>
        </authorList>
    </citation>
    <scope>NUCLEOTIDE SEQUENCE [LARGE SCALE GENOMIC DNA]</scope>
</reference>
<evidence type="ECO:0000256" key="8">
    <source>
        <dbReference type="SAM" id="Phobius"/>
    </source>
</evidence>
<keyword evidence="1" id="KW-1003">Cell membrane</keyword>
<evidence type="ECO:0000256" key="3">
    <source>
        <dbReference type="ARBA" id="ARBA00022679"/>
    </source>
</evidence>
<dbReference type="PANTHER" id="PTHR48090">
    <property type="entry name" value="UNDECAPRENYL-PHOSPHATE 4-DEOXY-4-FORMAMIDO-L-ARABINOSE TRANSFERASE-RELATED"/>
    <property type="match status" value="1"/>
</dbReference>
<organism evidence="10 11">
    <name type="scientific">Candidatus Methylomirabilis lanthanidiphila</name>
    <dbReference type="NCBI Taxonomy" id="2211376"/>
    <lineage>
        <taxon>Bacteria</taxon>
        <taxon>Candidatus Methylomirabilota</taxon>
        <taxon>Candidatus Methylomirabilia</taxon>
        <taxon>Candidatus Methylomirabilales</taxon>
        <taxon>Candidatus Methylomirabilaceae</taxon>
        <taxon>Candidatus Methylomirabilis</taxon>
    </lineage>
</organism>
<evidence type="ECO:0000256" key="5">
    <source>
        <dbReference type="ARBA" id="ARBA00022985"/>
    </source>
</evidence>
<dbReference type="GO" id="GO:0009103">
    <property type="term" value="P:lipopolysaccharide biosynthetic process"/>
    <property type="evidence" value="ECO:0007669"/>
    <property type="project" value="UniProtKB-KW"/>
</dbReference>
<dbReference type="InterPro" id="IPR001173">
    <property type="entry name" value="Glyco_trans_2-like"/>
</dbReference>
<keyword evidence="2" id="KW-0328">Glycosyltransferase</keyword>